<accession>A0A9W6LZM7</accession>
<dbReference type="AlphaFoldDB" id="A0A9W6LZM7"/>
<feature type="region of interest" description="Disordered" evidence="1">
    <location>
        <begin position="19"/>
        <end position="58"/>
    </location>
</feature>
<evidence type="ECO:0000313" key="3">
    <source>
        <dbReference type="Proteomes" id="UP001142372"/>
    </source>
</evidence>
<reference evidence="2" key="2">
    <citation type="submission" date="2023-01" db="EMBL/GenBank/DDBJ databases">
        <authorList>
            <person name="Sun Q."/>
            <person name="Evtushenko L."/>
        </authorList>
    </citation>
    <scope>NUCLEOTIDE SEQUENCE</scope>
    <source>
        <strain evidence="2">VKM Ac-1401</strain>
    </source>
</reference>
<proteinExistence type="predicted"/>
<keyword evidence="3" id="KW-1185">Reference proteome</keyword>
<comment type="caution">
    <text evidence="2">The sequence shown here is derived from an EMBL/GenBank/DDBJ whole genome shotgun (WGS) entry which is preliminary data.</text>
</comment>
<evidence type="ECO:0000256" key="1">
    <source>
        <dbReference type="SAM" id="MobiDB-lite"/>
    </source>
</evidence>
<dbReference type="Proteomes" id="UP001142372">
    <property type="component" value="Unassembled WGS sequence"/>
</dbReference>
<evidence type="ECO:0000313" key="2">
    <source>
        <dbReference type="EMBL" id="GLJ76408.1"/>
    </source>
</evidence>
<organism evidence="2 3">
    <name type="scientific">Leifsonia poae</name>
    <dbReference type="NCBI Taxonomy" id="110933"/>
    <lineage>
        <taxon>Bacteria</taxon>
        <taxon>Bacillati</taxon>
        <taxon>Actinomycetota</taxon>
        <taxon>Actinomycetes</taxon>
        <taxon>Micrococcales</taxon>
        <taxon>Microbacteriaceae</taxon>
        <taxon>Leifsonia</taxon>
    </lineage>
</organism>
<name>A0A9W6LZM7_9MICO</name>
<sequence length="108" mass="11160">MFCSTSGSASTAAVVTAAAAPTAPIRNARRVTDGRDASAEGGAVGSGMRHSNPPHRETGAFSLSIAAQSGARRWRRVAHLPCCRSDAHLLYTAYSPAGDAPTYDRGES</sequence>
<protein>
    <submittedName>
        <fullName evidence="2">Uncharacterized protein</fullName>
    </submittedName>
</protein>
<gene>
    <name evidence="2" type="ORF">GCM10017584_19820</name>
</gene>
<dbReference type="EMBL" id="BSEN01000006">
    <property type="protein sequence ID" value="GLJ76408.1"/>
    <property type="molecule type" value="Genomic_DNA"/>
</dbReference>
<reference evidence="2" key="1">
    <citation type="journal article" date="2014" name="Int. J. Syst. Evol. Microbiol.">
        <title>Complete genome sequence of Corynebacterium casei LMG S-19264T (=DSM 44701T), isolated from a smear-ripened cheese.</title>
        <authorList>
            <consortium name="US DOE Joint Genome Institute (JGI-PGF)"/>
            <person name="Walter F."/>
            <person name="Albersmeier A."/>
            <person name="Kalinowski J."/>
            <person name="Ruckert C."/>
        </authorList>
    </citation>
    <scope>NUCLEOTIDE SEQUENCE</scope>
    <source>
        <strain evidence="2">VKM Ac-1401</strain>
    </source>
</reference>